<feature type="domain" description="Gfo/Idh/MocA-like oxidoreductase N-terminal" evidence="1">
    <location>
        <begin position="4"/>
        <end position="128"/>
    </location>
</feature>
<dbReference type="EMBL" id="UINC01043603">
    <property type="protein sequence ID" value="SVB47862.1"/>
    <property type="molecule type" value="Genomic_DNA"/>
</dbReference>
<sequence>MYKSAFLGCGGRARGHAQAYQHVKGGEIVAICDINEQLLNNFGDDFGILKRYTDLHQMLDQESPDLLHIVTAPTLRGTGQLIRHSLMQIASDHEVPAAIVEKPIAVAAEDWKQLAELCQNTKTKFCVNTQLNFHPRNLELKRDIAAGRIGEIKFIDASARSTPIDQGPHVLQLVSSYIDNSQPVKVFGQVADGSPLDSLQPSPSHATASITYANGVRSLVTFGTEGAPAISDNSGAHRHKRIAVLGNHGFIHWNMDGWERNTPENGYESGVHSYGEQDILGQAGLTDAVFNWLDDDQNVHPTHLAQSLAEFNLLMGIY</sequence>
<proteinExistence type="predicted"/>
<dbReference type="PANTHER" id="PTHR43249:SF1">
    <property type="entry name" value="D-GLUCOSIDE 3-DEHYDROGENASE"/>
    <property type="match status" value="1"/>
</dbReference>
<accession>A0A382EBX9</accession>
<dbReference type="SUPFAM" id="SSF51735">
    <property type="entry name" value="NAD(P)-binding Rossmann-fold domains"/>
    <property type="match status" value="1"/>
</dbReference>
<dbReference type="InterPro" id="IPR052515">
    <property type="entry name" value="Gfo/Idh/MocA_Oxidoreductase"/>
</dbReference>
<dbReference type="PANTHER" id="PTHR43249">
    <property type="entry name" value="UDP-N-ACETYL-2-AMINO-2-DEOXY-D-GLUCURONATE OXIDASE"/>
    <property type="match status" value="1"/>
</dbReference>
<organism evidence="2">
    <name type="scientific">marine metagenome</name>
    <dbReference type="NCBI Taxonomy" id="408172"/>
    <lineage>
        <taxon>unclassified sequences</taxon>
        <taxon>metagenomes</taxon>
        <taxon>ecological metagenomes</taxon>
    </lineage>
</organism>
<dbReference type="GO" id="GO:0000166">
    <property type="term" value="F:nucleotide binding"/>
    <property type="evidence" value="ECO:0007669"/>
    <property type="project" value="InterPro"/>
</dbReference>
<dbReference type="Pfam" id="PF01408">
    <property type="entry name" value="GFO_IDH_MocA"/>
    <property type="match status" value="1"/>
</dbReference>
<evidence type="ECO:0000313" key="2">
    <source>
        <dbReference type="EMBL" id="SVB47862.1"/>
    </source>
</evidence>
<protein>
    <recommendedName>
        <fullName evidence="1">Gfo/Idh/MocA-like oxidoreductase N-terminal domain-containing protein</fullName>
    </recommendedName>
</protein>
<gene>
    <name evidence="2" type="ORF">METZ01_LOCUS200716</name>
</gene>
<dbReference type="Gene3D" id="3.30.360.10">
    <property type="entry name" value="Dihydrodipicolinate Reductase, domain 2"/>
    <property type="match status" value="1"/>
</dbReference>
<reference evidence="2" key="1">
    <citation type="submission" date="2018-05" db="EMBL/GenBank/DDBJ databases">
        <authorList>
            <person name="Lanie J.A."/>
            <person name="Ng W.-L."/>
            <person name="Kazmierczak K.M."/>
            <person name="Andrzejewski T.M."/>
            <person name="Davidsen T.M."/>
            <person name="Wayne K.J."/>
            <person name="Tettelin H."/>
            <person name="Glass J.I."/>
            <person name="Rusch D."/>
            <person name="Podicherti R."/>
            <person name="Tsui H.-C.T."/>
            <person name="Winkler M.E."/>
        </authorList>
    </citation>
    <scope>NUCLEOTIDE SEQUENCE</scope>
</reference>
<feature type="non-terminal residue" evidence="2">
    <location>
        <position position="318"/>
    </location>
</feature>
<dbReference type="AlphaFoldDB" id="A0A382EBX9"/>
<dbReference type="InterPro" id="IPR000683">
    <property type="entry name" value="Gfo/Idh/MocA-like_OxRdtase_N"/>
</dbReference>
<dbReference type="Gene3D" id="3.40.50.720">
    <property type="entry name" value="NAD(P)-binding Rossmann-like Domain"/>
    <property type="match status" value="1"/>
</dbReference>
<dbReference type="SUPFAM" id="SSF55347">
    <property type="entry name" value="Glyceraldehyde-3-phosphate dehydrogenase-like, C-terminal domain"/>
    <property type="match status" value="1"/>
</dbReference>
<evidence type="ECO:0000259" key="1">
    <source>
        <dbReference type="Pfam" id="PF01408"/>
    </source>
</evidence>
<name>A0A382EBX9_9ZZZZ</name>
<dbReference type="InterPro" id="IPR036291">
    <property type="entry name" value="NAD(P)-bd_dom_sf"/>
</dbReference>